<accession>A0A7E4VWK1</accession>
<reference evidence="1" key="1">
    <citation type="journal article" date="2013" name="Genetics">
        <title>The draft genome and transcriptome of Panagrellus redivivus are shaped by the harsh demands of a free-living lifestyle.</title>
        <authorList>
            <person name="Srinivasan J."/>
            <person name="Dillman A.R."/>
            <person name="Macchietto M.G."/>
            <person name="Heikkinen L."/>
            <person name="Lakso M."/>
            <person name="Fracchia K.M."/>
            <person name="Antoshechkin I."/>
            <person name="Mortazavi A."/>
            <person name="Wong G."/>
            <person name="Sternberg P.W."/>
        </authorList>
    </citation>
    <scope>NUCLEOTIDE SEQUENCE [LARGE SCALE GENOMIC DNA]</scope>
    <source>
        <strain evidence="1">MT8872</strain>
    </source>
</reference>
<dbReference type="Proteomes" id="UP000492821">
    <property type="component" value="Unassembled WGS sequence"/>
</dbReference>
<organism evidence="1 2">
    <name type="scientific">Panagrellus redivivus</name>
    <name type="common">Microworm</name>
    <dbReference type="NCBI Taxonomy" id="6233"/>
    <lineage>
        <taxon>Eukaryota</taxon>
        <taxon>Metazoa</taxon>
        <taxon>Ecdysozoa</taxon>
        <taxon>Nematoda</taxon>
        <taxon>Chromadorea</taxon>
        <taxon>Rhabditida</taxon>
        <taxon>Tylenchina</taxon>
        <taxon>Panagrolaimomorpha</taxon>
        <taxon>Panagrolaimoidea</taxon>
        <taxon>Panagrolaimidae</taxon>
        <taxon>Panagrellus</taxon>
    </lineage>
</organism>
<dbReference type="WBParaSite" id="Pan_g4122.t1">
    <property type="protein sequence ID" value="Pan_g4122.t1"/>
    <property type="gene ID" value="Pan_g4122"/>
</dbReference>
<keyword evidence="1" id="KW-1185">Reference proteome</keyword>
<evidence type="ECO:0000313" key="1">
    <source>
        <dbReference type="Proteomes" id="UP000492821"/>
    </source>
</evidence>
<sequence length="69" mass="7499">MTEVCSNLEDAIFTSTGPNLAELDGTPVDLAVETVLTAIKAKKGSFKHRKQWRAHTEWTHALGCPTSTS</sequence>
<name>A0A7E4VWK1_PANRE</name>
<dbReference type="AlphaFoldDB" id="A0A7E4VWK1"/>
<reference evidence="2" key="2">
    <citation type="submission" date="2020-10" db="UniProtKB">
        <authorList>
            <consortium name="WormBaseParasite"/>
        </authorList>
    </citation>
    <scope>IDENTIFICATION</scope>
</reference>
<evidence type="ECO:0000313" key="2">
    <source>
        <dbReference type="WBParaSite" id="Pan_g4122.t1"/>
    </source>
</evidence>
<protein>
    <submittedName>
        <fullName evidence="2">Ald_Xan_dh_C2 domain-containing protein</fullName>
    </submittedName>
</protein>
<proteinExistence type="predicted"/>